<evidence type="ECO:0000313" key="1">
    <source>
        <dbReference type="EMBL" id="KAJ8421452.1"/>
    </source>
</evidence>
<gene>
    <name evidence="1" type="ORF">Cgig2_005310</name>
</gene>
<sequence>MVKAYTQSPRMPQGAVSQIDCNSLDETSTPLGVIFFLMLIIMSSPNNNTQGARGRDFMNTLKEHIRMHRPKIIVLLETHISGTRADEVCSKIGFGGQFRVDPSGYQGAIWVLWLDNQLKLHLGHKFTWVRGRTPSTHKTARLDRALCNVAWR</sequence>
<dbReference type="AlphaFoldDB" id="A0A9Q1GLH1"/>
<evidence type="ECO:0000313" key="2">
    <source>
        <dbReference type="Proteomes" id="UP001153076"/>
    </source>
</evidence>
<dbReference type="Proteomes" id="UP001153076">
    <property type="component" value="Unassembled WGS sequence"/>
</dbReference>
<organism evidence="1 2">
    <name type="scientific">Carnegiea gigantea</name>
    <dbReference type="NCBI Taxonomy" id="171969"/>
    <lineage>
        <taxon>Eukaryota</taxon>
        <taxon>Viridiplantae</taxon>
        <taxon>Streptophyta</taxon>
        <taxon>Embryophyta</taxon>
        <taxon>Tracheophyta</taxon>
        <taxon>Spermatophyta</taxon>
        <taxon>Magnoliopsida</taxon>
        <taxon>eudicotyledons</taxon>
        <taxon>Gunneridae</taxon>
        <taxon>Pentapetalae</taxon>
        <taxon>Caryophyllales</taxon>
        <taxon>Cactineae</taxon>
        <taxon>Cactaceae</taxon>
        <taxon>Cactoideae</taxon>
        <taxon>Echinocereeae</taxon>
        <taxon>Carnegiea</taxon>
    </lineage>
</organism>
<protein>
    <submittedName>
        <fullName evidence="1">Uncharacterized protein</fullName>
    </submittedName>
</protein>
<dbReference type="PANTHER" id="PTHR35218:SF9">
    <property type="entry name" value="ENDONUCLEASE_EXONUCLEASE_PHOSPHATASE DOMAIN-CONTAINING PROTEIN"/>
    <property type="match status" value="1"/>
</dbReference>
<name>A0A9Q1GLH1_9CARY</name>
<dbReference type="EMBL" id="JAKOGI010002715">
    <property type="protein sequence ID" value="KAJ8421452.1"/>
    <property type="molecule type" value="Genomic_DNA"/>
</dbReference>
<keyword evidence="2" id="KW-1185">Reference proteome</keyword>
<reference evidence="1" key="1">
    <citation type="submission" date="2022-04" db="EMBL/GenBank/DDBJ databases">
        <title>Carnegiea gigantea Genome sequencing and assembly v2.</title>
        <authorList>
            <person name="Copetti D."/>
            <person name="Sanderson M.J."/>
            <person name="Burquez A."/>
            <person name="Wojciechowski M.F."/>
        </authorList>
    </citation>
    <scope>NUCLEOTIDE SEQUENCE</scope>
    <source>
        <strain evidence="1">SGP5-SGP5p</strain>
        <tissue evidence="1">Aerial part</tissue>
    </source>
</reference>
<comment type="caution">
    <text evidence="1">The sequence shown here is derived from an EMBL/GenBank/DDBJ whole genome shotgun (WGS) entry which is preliminary data.</text>
</comment>
<accession>A0A9Q1GLH1</accession>
<proteinExistence type="predicted"/>
<dbReference type="OrthoDB" id="1720282at2759"/>
<dbReference type="PANTHER" id="PTHR35218">
    <property type="entry name" value="RNASE H DOMAIN-CONTAINING PROTEIN"/>
    <property type="match status" value="1"/>
</dbReference>